<evidence type="ECO:0000256" key="2">
    <source>
        <dbReference type="ARBA" id="ARBA00006279"/>
    </source>
</evidence>
<dbReference type="Proteomes" id="UP000035680">
    <property type="component" value="Unassembled WGS sequence"/>
</dbReference>
<proteinExistence type="inferred from homology"/>
<sequence>MMAENFVSKNSFYLLYAAYSISSFGDRMWSFAVSLIMVSIGGLKLIGLYQLIEGLSSMAFSSIIGNTLDRHPRNVGIQAVLAGNNLSLVISSLCLYYCLSKTHCDIIYFIFLIAALFFSALSNIASGGEKLAFTKDWIVVLATHSDGNATLAGCNSKMHIIDQISAMLSPVIVGYMLTFQSYQTIAIFLAIWNLGSWIVEFILLRKLYNSVPSLSTRSHGNKDAGIPLLDSKYKDTNTETKKTSTLPPSSMLRTYFTQPVFLAAFALSLLYFTVLGADGLGIGYAKTLGLPEVWIGYSRFIGSALGVLSAFSYPFIQKRIGTGKTGFLGFVFQICCLLLTIVSIFLPGSPFNPKEFYETFNFSTWLRNIFSGATFVRMAGKIDDNTDNKNLIITTGRSIINTTGIISIDESINNEDTYLFGLSTNPSSVLTFLIGIITARFGLWLIDIGITQIMQENVPENQRGTVFGVQGSICNAFSVMKDIVVILLPDVRTFGILIIISVLATTAGFMFYISFLILQYTRREKEINSEDGRGP</sequence>
<dbReference type="Pfam" id="PF06963">
    <property type="entry name" value="FPN1"/>
    <property type="match status" value="1"/>
</dbReference>
<evidence type="ECO:0000256" key="6">
    <source>
        <dbReference type="ARBA" id="ARBA00023136"/>
    </source>
</evidence>
<feature type="transmembrane region" description="Helical" evidence="7">
    <location>
        <begin position="327"/>
        <end position="346"/>
    </location>
</feature>
<evidence type="ECO:0000313" key="8">
    <source>
        <dbReference type="Proteomes" id="UP000035680"/>
    </source>
</evidence>
<reference evidence="8" key="1">
    <citation type="submission" date="2014-07" db="EMBL/GenBank/DDBJ databases">
        <authorList>
            <person name="Martin A.A"/>
            <person name="De Silva N."/>
        </authorList>
    </citation>
    <scope>NUCLEOTIDE SEQUENCE</scope>
</reference>
<keyword evidence="6 7" id="KW-0472">Membrane</keyword>
<evidence type="ECO:0000256" key="1">
    <source>
        <dbReference type="ARBA" id="ARBA00004141"/>
    </source>
</evidence>
<dbReference type="PANTHER" id="PTHR11660">
    <property type="entry name" value="SOLUTE CARRIER FAMILY 40 MEMBER"/>
    <property type="match status" value="1"/>
</dbReference>
<name>A0A0K0FP65_STRVS</name>
<dbReference type="WBParaSite" id="SVE_1091700.1">
    <property type="protein sequence ID" value="SVE_1091700.1"/>
    <property type="gene ID" value="SVE_1091700"/>
</dbReference>
<keyword evidence="8" id="KW-1185">Reference proteome</keyword>
<comment type="function">
    <text evidence="7">May be involved in iron transport and iron homeostasis.</text>
</comment>
<dbReference type="GO" id="GO:0005381">
    <property type="term" value="F:iron ion transmembrane transporter activity"/>
    <property type="evidence" value="ECO:0007669"/>
    <property type="project" value="UniProtKB-UniRule"/>
</dbReference>
<dbReference type="PANTHER" id="PTHR11660:SF57">
    <property type="entry name" value="SOLUTE CARRIER FAMILY 40 MEMBER"/>
    <property type="match status" value="1"/>
</dbReference>
<protein>
    <recommendedName>
        <fullName evidence="7">Solute carrier family 40 member</fullName>
    </recommendedName>
</protein>
<evidence type="ECO:0000256" key="4">
    <source>
        <dbReference type="ARBA" id="ARBA00022692"/>
    </source>
</evidence>
<feature type="transmembrane region" description="Helical" evidence="7">
    <location>
        <begin position="29"/>
        <end position="52"/>
    </location>
</feature>
<dbReference type="GO" id="GO:0016020">
    <property type="term" value="C:membrane"/>
    <property type="evidence" value="ECO:0007669"/>
    <property type="project" value="UniProtKB-SubCell"/>
</dbReference>
<dbReference type="AlphaFoldDB" id="A0A0K0FP65"/>
<dbReference type="SUPFAM" id="SSF103473">
    <property type="entry name" value="MFS general substrate transporter"/>
    <property type="match status" value="1"/>
</dbReference>
<evidence type="ECO:0000256" key="7">
    <source>
        <dbReference type="RuleBase" id="RU365065"/>
    </source>
</evidence>
<evidence type="ECO:0000256" key="5">
    <source>
        <dbReference type="ARBA" id="ARBA00022989"/>
    </source>
</evidence>
<dbReference type="Gene3D" id="1.20.1250.20">
    <property type="entry name" value="MFS general substrate transporter like domains"/>
    <property type="match status" value="1"/>
</dbReference>
<organism evidence="8 9">
    <name type="scientific">Strongyloides venezuelensis</name>
    <name type="common">Threadworm</name>
    <dbReference type="NCBI Taxonomy" id="75913"/>
    <lineage>
        <taxon>Eukaryota</taxon>
        <taxon>Metazoa</taxon>
        <taxon>Ecdysozoa</taxon>
        <taxon>Nematoda</taxon>
        <taxon>Chromadorea</taxon>
        <taxon>Rhabditida</taxon>
        <taxon>Tylenchina</taxon>
        <taxon>Panagrolaimomorpha</taxon>
        <taxon>Strongyloidoidea</taxon>
        <taxon>Strongyloididae</taxon>
        <taxon>Strongyloides</taxon>
    </lineage>
</organism>
<dbReference type="InterPro" id="IPR009716">
    <property type="entry name" value="Ferroportin-1"/>
</dbReference>
<evidence type="ECO:0000313" key="9">
    <source>
        <dbReference type="WBParaSite" id="SVE_1091700.1"/>
    </source>
</evidence>
<evidence type="ECO:0000256" key="3">
    <source>
        <dbReference type="ARBA" id="ARBA00022448"/>
    </source>
</evidence>
<accession>A0A0K0FP65</accession>
<keyword evidence="5 7" id="KW-1133">Transmembrane helix</keyword>
<dbReference type="InterPro" id="IPR036259">
    <property type="entry name" value="MFS_trans_sf"/>
</dbReference>
<feature type="transmembrane region" description="Helical" evidence="7">
    <location>
        <begin position="106"/>
        <end position="125"/>
    </location>
</feature>
<feature type="transmembrane region" description="Helical" evidence="7">
    <location>
        <begin position="260"/>
        <end position="282"/>
    </location>
</feature>
<keyword evidence="4 7" id="KW-0812">Transmembrane</keyword>
<feature type="transmembrane region" description="Helical" evidence="7">
    <location>
        <begin position="467"/>
        <end position="488"/>
    </location>
</feature>
<keyword evidence="7" id="KW-0406">Ion transport</keyword>
<comment type="similarity">
    <text evidence="2 7">Belongs to the ferroportin (FP) (TC 2.A.100) family. SLC40A subfamily.</text>
</comment>
<feature type="transmembrane region" description="Helical" evidence="7">
    <location>
        <begin position="75"/>
        <end position="99"/>
    </location>
</feature>
<feature type="transmembrane region" description="Helical" evidence="7">
    <location>
        <begin position="294"/>
        <end position="315"/>
    </location>
</feature>
<feature type="transmembrane region" description="Helical" evidence="7">
    <location>
        <begin position="185"/>
        <end position="204"/>
    </location>
</feature>
<reference evidence="9" key="2">
    <citation type="submission" date="2015-08" db="UniProtKB">
        <authorList>
            <consortium name="WormBaseParasite"/>
        </authorList>
    </citation>
    <scope>IDENTIFICATION</scope>
</reference>
<feature type="transmembrane region" description="Helical" evidence="7">
    <location>
        <begin position="494"/>
        <end position="518"/>
    </location>
</feature>
<comment type="subcellular location">
    <subcellularLocation>
        <location evidence="1 7">Membrane</location>
        <topology evidence="1 7">Multi-pass membrane protein</topology>
    </subcellularLocation>
</comment>
<keyword evidence="3 7" id="KW-0813">Transport</keyword>
<feature type="transmembrane region" description="Helical" evidence="7">
    <location>
        <begin position="428"/>
        <end position="446"/>
    </location>
</feature>